<accession>A0AAD4F0U2</accession>
<keyword evidence="2" id="KW-1185">Reference proteome</keyword>
<protein>
    <submittedName>
        <fullName evidence="1">Uncharacterized protein</fullName>
    </submittedName>
</protein>
<evidence type="ECO:0000313" key="1">
    <source>
        <dbReference type="EMBL" id="KAG7291072.1"/>
    </source>
</evidence>
<dbReference type="EMBL" id="JAHCVI010000001">
    <property type="protein sequence ID" value="KAG7291072.1"/>
    <property type="molecule type" value="Genomic_DNA"/>
</dbReference>
<gene>
    <name evidence="1" type="ORF">NEMBOFW57_001082</name>
</gene>
<dbReference type="AlphaFoldDB" id="A0AAD4F0U2"/>
<name>A0AAD4F0U2_9PEZI</name>
<reference evidence="1" key="1">
    <citation type="submission" date="2023-02" db="EMBL/GenBank/DDBJ databases">
        <authorList>
            <person name="Palmer J.M."/>
        </authorList>
    </citation>
    <scope>NUCLEOTIDE SEQUENCE</scope>
    <source>
        <strain evidence="1">FW57</strain>
    </source>
</reference>
<comment type="caution">
    <text evidence="1">The sequence shown here is derived from an EMBL/GenBank/DDBJ whole genome shotgun (WGS) entry which is preliminary data.</text>
</comment>
<dbReference type="Proteomes" id="UP001197093">
    <property type="component" value="Unassembled WGS sequence"/>
</dbReference>
<sequence>MGSRLESLPAELRRAIVSLVIWARTPPPDFTQHPFPDRVRLRDDLSVWVEPMPRRPAALLLLLTSRTLHHDVRSLVSSGAAPYELDIAFIDECGLFPTWTICPLPSQTHIPTLRASIRILSAEEIDSMRPCREPASGAASTSSAVDDRFVARFPGSRNAFIINRDDPLPPPGACNFYHLLTRFFALGPLGAVTLDPAGPASLIRSPARRRRYTLDTLTITTISKPPSFWDTIRWLQRHPIEISSNRTDIPFGAPGEPLHFPALLPAADFPEYVWSGPATPHTVDTSTGVYAGERLGLYLALGVGGLLNLSAPLGRAFGRRLYEGVLGTVEFWVDGKRRARPVYDTERLLALLLPPPNLQPEDVPPDMAEGLEGWRRWVVQWKGGRREDVSQGRIWGT</sequence>
<evidence type="ECO:0000313" key="2">
    <source>
        <dbReference type="Proteomes" id="UP001197093"/>
    </source>
</evidence>
<organism evidence="1 2">
    <name type="scientific">Staphylotrichum longicolle</name>
    <dbReference type="NCBI Taxonomy" id="669026"/>
    <lineage>
        <taxon>Eukaryota</taxon>
        <taxon>Fungi</taxon>
        <taxon>Dikarya</taxon>
        <taxon>Ascomycota</taxon>
        <taxon>Pezizomycotina</taxon>
        <taxon>Sordariomycetes</taxon>
        <taxon>Sordariomycetidae</taxon>
        <taxon>Sordariales</taxon>
        <taxon>Chaetomiaceae</taxon>
        <taxon>Staphylotrichum</taxon>
    </lineage>
</organism>
<proteinExistence type="predicted"/>